<dbReference type="GO" id="GO:0008234">
    <property type="term" value="F:cysteine-type peptidase activity"/>
    <property type="evidence" value="ECO:0007669"/>
    <property type="project" value="UniProtKB-KW"/>
</dbReference>
<dbReference type="SUPFAM" id="SSF54001">
    <property type="entry name" value="Cysteine proteinases"/>
    <property type="match status" value="1"/>
</dbReference>
<dbReference type="Gene3D" id="3.90.1720.10">
    <property type="entry name" value="endopeptidase domain like (from Nostoc punctiforme)"/>
    <property type="match status" value="1"/>
</dbReference>
<comment type="similarity">
    <text evidence="1">Belongs to the peptidase C40 family.</text>
</comment>
<protein>
    <recommendedName>
        <fullName evidence="5">NlpC/P60 domain-containing protein</fullName>
    </recommendedName>
</protein>
<keyword evidence="3" id="KW-0378">Hydrolase</keyword>
<dbReference type="GO" id="GO:0006508">
    <property type="term" value="P:proteolysis"/>
    <property type="evidence" value="ECO:0007669"/>
    <property type="project" value="UniProtKB-KW"/>
</dbReference>
<reference evidence="6 7" key="2">
    <citation type="submission" date="2015-01" db="EMBL/GenBank/DDBJ databases">
        <authorList>
            <consortium name="NBRP consortium"/>
            <person name="Sawabe T."/>
            <person name="Meirelles P."/>
            <person name="Feng G."/>
            <person name="Sayaka M."/>
            <person name="Hattori M."/>
            <person name="Ohkuma M."/>
        </authorList>
    </citation>
    <scope>NUCLEOTIDE SEQUENCE [LARGE SCALE GENOMIC DNA]</scope>
    <source>
        <strain evidence="6 7">JCM19232</strain>
    </source>
</reference>
<accession>A0A0B8PKP0</accession>
<evidence type="ECO:0000256" key="4">
    <source>
        <dbReference type="ARBA" id="ARBA00022807"/>
    </source>
</evidence>
<gene>
    <name evidence="6" type="ORF">JCM19232_2663</name>
</gene>
<keyword evidence="2" id="KW-0645">Protease</keyword>
<dbReference type="Proteomes" id="UP000031670">
    <property type="component" value="Unassembled WGS sequence"/>
</dbReference>
<keyword evidence="4" id="KW-0788">Thiol protease</keyword>
<evidence type="ECO:0000313" key="7">
    <source>
        <dbReference type="Proteomes" id="UP000031670"/>
    </source>
</evidence>
<evidence type="ECO:0000256" key="1">
    <source>
        <dbReference type="ARBA" id="ARBA00007074"/>
    </source>
</evidence>
<evidence type="ECO:0000313" key="6">
    <source>
        <dbReference type="EMBL" id="GAM63683.1"/>
    </source>
</evidence>
<feature type="domain" description="NlpC/P60" evidence="5">
    <location>
        <begin position="1"/>
        <end position="50"/>
    </location>
</feature>
<reference evidence="6 7" key="1">
    <citation type="submission" date="2015-01" db="EMBL/GenBank/DDBJ databases">
        <title>Vibrio sp. C5 JCM 19232 whole genome shotgun sequence.</title>
        <authorList>
            <person name="Sawabe T."/>
            <person name="Meirelles P."/>
            <person name="Feng G."/>
            <person name="Sayaka M."/>
            <person name="Hattori M."/>
            <person name="Ohkuma M."/>
        </authorList>
    </citation>
    <scope>NUCLEOTIDE SEQUENCE [LARGE SCALE GENOMIC DNA]</scope>
    <source>
        <strain evidence="6 7">JCM19232</strain>
    </source>
</reference>
<dbReference type="EMBL" id="BBSA01000009">
    <property type="protein sequence ID" value="GAM63683.1"/>
    <property type="molecule type" value="Genomic_DNA"/>
</dbReference>
<evidence type="ECO:0000256" key="2">
    <source>
        <dbReference type="ARBA" id="ARBA00022670"/>
    </source>
</evidence>
<comment type="caution">
    <text evidence="6">The sequence shown here is derived from an EMBL/GenBank/DDBJ whole genome shotgun (WGS) entry which is preliminary data.</text>
</comment>
<dbReference type="InterPro" id="IPR038765">
    <property type="entry name" value="Papain-like_cys_pep_sf"/>
</dbReference>
<dbReference type="AlphaFoldDB" id="A0A0B8PKP0"/>
<organism evidence="6 7">
    <name type="scientific">Vibrio ishigakensis</name>
    <dbReference type="NCBI Taxonomy" id="1481914"/>
    <lineage>
        <taxon>Bacteria</taxon>
        <taxon>Pseudomonadati</taxon>
        <taxon>Pseudomonadota</taxon>
        <taxon>Gammaproteobacteria</taxon>
        <taxon>Vibrionales</taxon>
        <taxon>Vibrionaceae</taxon>
        <taxon>Vibrio</taxon>
    </lineage>
</organism>
<proteinExistence type="inferred from homology"/>
<sequence>MQIAFDEVFKRPLPRTTDMQSDMGESVDYEDREFGDLVFFKTGIKVRHVVSILVTTALCTPLLRAV</sequence>
<dbReference type="InterPro" id="IPR000064">
    <property type="entry name" value="NLP_P60_dom"/>
</dbReference>
<dbReference type="Pfam" id="PF00877">
    <property type="entry name" value="NLPC_P60"/>
    <property type="match status" value="1"/>
</dbReference>
<evidence type="ECO:0000256" key="3">
    <source>
        <dbReference type="ARBA" id="ARBA00022801"/>
    </source>
</evidence>
<name>A0A0B8PKP0_9VIBR</name>
<evidence type="ECO:0000259" key="5">
    <source>
        <dbReference type="Pfam" id="PF00877"/>
    </source>
</evidence>